<dbReference type="KEGG" id="vta:B0896"/>
<dbReference type="Pfam" id="PF07238">
    <property type="entry name" value="PilZ"/>
    <property type="match status" value="1"/>
</dbReference>
<gene>
    <name evidence="6" type="ORF">VTAP4600_B0896</name>
</gene>
<evidence type="ECO:0000259" key="5">
    <source>
        <dbReference type="Pfam" id="PF12945"/>
    </source>
</evidence>
<dbReference type="AlphaFoldDB" id="A0A2N8ZKU3"/>
<dbReference type="RefSeq" id="WP_102524738.1">
    <property type="nucleotide sequence ID" value="NZ_LT960612.1"/>
</dbReference>
<name>A0A2N8ZKU3_9VIBR</name>
<proteinExistence type="predicted"/>
<dbReference type="Pfam" id="PF12945">
    <property type="entry name" value="PilZNR"/>
    <property type="match status" value="1"/>
</dbReference>
<dbReference type="InterPro" id="IPR009926">
    <property type="entry name" value="T3SS_YcgR_PilZN"/>
</dbReference>
<protein>
    <recommendedName>
        <fullName evidence="8">Flagellar brake protein</fullName>
    </recommendedName>
</protein>
<dbReference type="InterPro" id="IPR012349">
    <property type="entry name" value="Split_barrel_FMN-bd"/>
</dbReference>
<dbReference type="OrthoDB" id="5586887at2"/>
<keyword evidence="1" id="KW-0973">c-di-GMP</keyword>
<evidence type="ECO:0000313" key="7">
    <source>
        <dbReference type="Proteomes" id="UP000235828"/>
    </source>
</evidence>
<reference evidence="6 7" key="1">
    <citation type="submission" date="2017-10" db="EMBL/GenBank/DDBJ databases">
        <authorList>
            <person name="Banno H."/>
            <person name="Chua N.-H."/>
        </authorList>
    </citation>
    <scope>NUCLEOTIDE SEQUENCE [LARGE SCALE GENOMIC DNA]</scope>
    <source>
        <strain evidence="6">Vibrio tapetis CECT4600</strain>
    </source>
</reference>
<sequence length="247" mass="27436">MAKSSAADALKDKIDNSDLKGTETIMKSSEALAMVSHSSDLTINITTPVGIKYQGTTSFIGTHGSDYILLEMPEMSDEDHEYFLQEGFWMNIRAISPRGEGALLYFRSQILHIIETPVQMMLISIPSTIKVLQLRKEPRYDVALSAVIYCNEHKVEAEVRDLSKGGCRVETSPLVRTFQVNDTIRVELVVRTKTNVSLPVLTGKICNLQRSKHNAKYGLVFDDPGKEGVKKLLACLKFDGSKLALKA</sequence>
<feature type="domain" description="Type III secretion system flagellar brake protein YcgR PilZN" evidence="5">
    <location>
        <begin position="41"/>
        <end position="126"/>
    </location>
</feature>
<dbReference type="InterPro" id="IPR009875">
    <property type="entry name" value="PilZ_domain"/>
</dbReference>
<keyword evidence="7" id="KW-1185">Reference proteome</keyword>
<evidence type="ECO:0008006" key="8">
    <source>
        <dbReference type="Google" id="ProtNLM"/>
    </source>
</evidence>
<dbReference type="SUPFAM" id="SSF141371">
    <property type="entry name" value="PilZ domain-like"/>
    <property type="match status" value="2"/>
</dbReference>
<dbReference type="GO" id="GO:0035438">
    <property type="term" value="F:cyclic-di-GMP binding"/>
    <property type="evidence" value="ECO:0007669"/>
    <property type="project" value="InterPro"/>
</dbReference>
<evidence type="ECO:0000256" key="1">
    <source>
        <dbReference type="ARBA" id="ARBA00022636"/>
    </source>
</evidence>
<organism evidence="6 7">
    <name type="scientific">Vibrio tapetis subsp. tapetis</name>
    <dbReference type="NCBI Taxonomy" id="1671868"/>
    <lineage>
        <taxon>Bacteria</taxon>
        <taxon>Pseudomonadati</taxon>
        <taxon>Pseudomonadota</taxon>
        <taxon>Gammaproteobacteria</taxon>
        <taxon>Vibrionales</taxon>
        <taxon>Vibrionaceae</taxon>
        <taxon>Vibrio</taxon>
    </lineage>
</organism>
<keyword evidence="3" id="KW-0975">Bacterial flagellum</keyword>
<dbReference type="Gene3D" id="2.40.10.220">
    <property type="entry name" value="predicted glycosyltransferase like domains"/>
    <property type="match status" value="1"/>
</dbReference>
<evidence type="ECO:0000256" key="3">
    <source>
        <dbReference type="ARBA" id="ARBA00023143"/>
    </source>
</evidence>
<dbReference type="Proteomes" id="UP000235828">
    <property type="component" value="Chromosome B"/>
</dbReference>
<evidence type="ECO:0000256" key="2">
    <source>
        <dbReference type="ARBA" id="ARBA00022741"/>
    </source>
</evidence>
<evidence type="ECO:0000259" key="4">
    <source>
        <dbReference type="Pfam" id="PF07238"/>
    </source>
</evidence>
<dbReference type="Gene3D" id="2.30.110.10">
    <property type="entry name" value="Electron Transport, Fmn-binding Protein, Chain A"/>
    <property type="match status" value="1"/>
</dbReference>
<accession>A0A2N8ZKU3</accession>
<dbReference type="EMBL" id="LT960612">
    <property type="protein sequence ID" value="SON52507.1"/>
    <property type="molecule type" value="Genomic_DNA"/>
</dbReference>
<feature type="domain" description="PilZ" evidence="4">
    <location>
        <begin position="133"/>
        <end position="236"/>
    </location>
</feature>
<evidence type="ECO:0000313" key="6">
    <source>
        <dbReference type="EMBL" id="SON52507.1"/>
    </source>
</evidence>
<keyword evidence="2" id="KW-0547">Nucleotide-binding</keyword>